<evidence type="ECO:0000313" key="3">
    <source>
        <dbReference type="Proteomes" id="UP000503840"/>
    </source>
</evidence>
<keyword evidence="3" id="KW-1185">Reference proteome</keyword>
<proteinExistence type="predicted"/>
<feature type="region of interest" description="Disordered" evidence="1">
    <location>
        <begin position="75"/>
        <end position="102"/>
    </location>
</feature>
<gene>
    <name evidence="2" type="ORF">DSM101010T_18390</name>
</gene>
<dbReference type="AlphaFoldDB" id="A0A7J0BK89"/>
<dbReference type="EMBL" id="BLVO01000013">
    <property type="protein sequence ID" value="GFM33474.1"/>
    <property type="molecule type" value="Genomic_DNA"/>
</dbReference>
<comment type="caution">
    <text evidence="2">The sequence shown here is derived from an EMBL/GenBank/DDBJ whole genome shotgun (WGS) entry which is preliminary data.</text>
</comment>
<dbReference type="Proteomes" id="UP000503840">
    <property type="component" value="Unassembled WGS sequence"/>
</dbReference>
<sequence>MPLPPVIPEKIRQSEDLIVRSLLLMGLEGAKRLPFSHRPYTSLQDDTAIIIGDMVADAEARWDAGFVARSRAGQLPAAGPLAQQTPLVAPERTSGRLLDSTS</sequence>
<protein>
    <submittedName>
        <fullName evidence="2">Uncharacterized protein</fullName>
    </submittedName>
</protein>
<organism evidence="2 3">
    <name type="scientific">Desulfovibrio subterraneus</name>
    <dbReference type="NCBI Taxonomy" id="2718620"/>
    <lineage>
        <taxon>Bacteria</taxon>
        <taxon>Pseudomonadati</taxon>
        <taxon>Thermodesulfobacteriota</taxon>
        <taxon>Desulfovibrionia</taxon>
        <taxon>Desulfovibrionales</taxon>
        <taxon>Desulfovibrionaceae</taxon>
        <taxon>Desulfovibrio</taxon>
    </lineage>
</organism>
<evidence type="ECO:0000313" key="2">
    <source>
        <dbReference type="EMBL" id="GFM33474.1"/>
    </source>
</evidence>
<name>A0A7J0BK89_9BACT</name>
<accession>A0A7J0BK89</accession>
<reference evidence="2 3" key="1">
    <citation type="submission" date="2020-05" db="EMBL/GenBank/DDBJ databases">
        <title>Draft genome sequence of Desulfovibrio sp. strain HN2T.</title>
        <authorList>
            <person name="Ueno A."/>
            <person name="Tamazawa S."/>
            <person name="Tamamura S."/>
            <person name="Murakami T."/>
            <person name="Kiyama T."/>
            <person name="Inomata H."/>
            <person name="Amano Y."/>
            <person name="Miyakawa K."/>
            <person name="Tamaki H."/>
            <person name="Naganuma T."/>
            <person name="Kaneko K."/>
        </authorList>
    </citation>
    <scope>NUCLEOTIDE SEQUENCE [LARGE SCALE GENOMIC DNA]</scope>
    <source>
        <strain evidence="2 3">HN2</strain>
    </source>
</reference>
<evidence type="ECO:0000256" key="1">
    <source>
        <dbReference type="SAM" id="MobiDB-lite"/>
    </source>
</evidence>